<sequence length="82" mass="9278">MGARTLMELVVPWELPWTAVALSTYSSPTWPRRLNSSECHSPRLYVSVVVSSPDPVPQLNITFSLPCFMKMEIKSTWLVLPT</sequence>
<evidence type="ECO:0000256" key="1">
    <source>
        <dbReference type="SAM" id="SignalP"/>
    </source>
</evidence>
<accession>A0A6B0U815</accession>
<evidence type="ECO:0000313" key="2">
    <source>
        <dbReference type="EMBL" id="MXU84695.1"/>
    </source>
</evidence>
<organism evidence="2">
    <name type="scientific">Ixodes ricinus</name>
    <name type="common">Common tick</name>
    <name type="synonym">Acarus ricinus</name>
    <dbReference type="NCBI Taxonomy" id="34613"/>
    <lineage>
        <taxon>Eukaryota</taxon>
        <taxon>Metazoa</taxon>
        <taxon>Ecdysozoa</taxon>
        <taxon>Arthropoda</taxon>
        <taxon>Chelicerata</taxon>
        <taxon>Arachnida</taxon>
        <taxon>Acari</taxon>
        <taxon>Parasitiformes</taxon>
        <taxon>Ixodida</taxon>
        <taxon>Ixodoidea</taxon>
        <taxon>Ixodidae</taxon>
        <taxon>Ixodinae</taxon>
        <taxon>Ixodes</taxon>
    </lineage>
</organism>
<dbReference type="AlphaFoldDB" id="A0A6B0U815"/>
<feature type="signal peptide" evidence="1">
    <location>
        <begin position="1"/>
        <end position="21"/>
    </location>
</feature>
<keyword evidence="1" id="KW-0732">Signal</keyword>
<reference evidence="2" key="1">
    <citation type="submission" date="2019-12" db="EMBL/GenBank/DDBJ databases">
        <title>An insight into the sialome of adult female Ixodes ricinus ticks feeding for 6 days.</title>
        <authorList>
            <person name="Perner J."/>
            <person name="Ribeiro J.M.C."/>
        </authorList>
    </citation>
    <scope>NUCLEOTIDE SEQUENCE</scope>
    <source>
        <strain evidence="2">Semi-engorged</strain>
        <tissue evidence="2">Salivary glands</tissue>
    </source>
</reference>
<name>A0A6B0U815_IXORI</name>
<dbReference type="EMBL" id="GIFC01002612">
    <property type="protein sequence ID" value="MXU84695.1"/>
    <property type="molecule type" value="Transcribed_RNA"/>
</dbReference>
<feature type="chain" id="PRO_5025528707" evidence="1">
    <location>
        <begin position="22"/>
        <end position="82"/>
    </location>
</feature>
<proteinExistence type="predicted"/>
<protein>
    <submittedName>
        <fullName evidence="2">Putative secreted protein</fullName>
    </submittedName>
</protein>